<evidence type="ECO:0000256" key="2">
    <source>
        <dbReference type="ARBA" id="ARBA00022803"/>
    </source>
</evidence>
<dbReference type="Gene3D" id="1.25.40.10">
    <property type="entry name" value="Tetratricopeptide repeat domain"/>
    <property type="match status" value="2"/>
</dbReference>
<dbReference type="STRING" id="1184267.A11Q_2515"/>
<protein>
    <submittedName>
        <fullName evidence="5">Uncharacterized protein</fullName>
    </submittedName>
</protein>
<dbReference type="InterPro" id="IPR019734">
    <property type="entry name" value="TPR_rpt"/>
</dbReference>
<organism evidence="5 6">
    <name type="scientific">Pseudobdellovibrio exovorus JSS</name>
    <dbReference type="NCBI Taxonomy" id="1184267"/>
    <lineage>
        <taxon>Bacteria</taxon>
        <taxon>Pseudomonadati</taxon>
        <taxon>Bdellovibrionota</taxon>
        <taxon>Bdellovibrionia</taxon>
        <taxon>Bdellovibrionales</taxon>
        <taxon>Pseudobdellovibrionaceae</taxon>
        <taxon>Pseudobdellovibrio</taxon>
    </lineage>
</organism>
<dbReference type="AlphaFoldDB" id="M4VFA2"/>
<evidence type="ECO:0000256" key="4">
    <source>
        <dbReference type="SAM" id="SignalP"/>
    </source>
</evidence>
<evidence type="ECO:0000256" key="1">
    <source>
        <dbReference type="ARBA" id="ARBA00022737"/>
    </source>
</evidence>
<name>M4VFA2_9BACT</name>
<feature type="repeat" description="TPR" evidence="3">
    <location>
        <begin position="133"/>
        <end position="166"/>
    </location>
</feature>
<dbReference type="Pfam" id="PF13174">
    <property type="entry name" value="TPR_6"/>
    <property type="match status" value="1"/>
</dbReference>
<keyword evidence="2 3" id="KW-0802">TPR repeat</keyword>
<feature type="signal peptide" evidence="4">
    <location>
        <begin position="1"/>
        <end position="21"/>
    </location>
</feature>
<dbReference type="EMBL" id="CP003537">
    <property type="protein sequence ID" value="AGH96731.1"/>
    <property type="molecule type" value="Genomic_DNA"/>
</dbReference>
<dbReference type="InterPro" id="IPR051012">
    <property type="entry name" value="CellSynth/LPSAsmb/PSIAsmb"/>
</dbReference>
<dbReference type="Pfam" id="PF00515">
    <property type="entry name" value="TPR_1"/>
    <property type="match status" value="1"/>
</dbReference>
<evidence type="ECO:0000313" key="6">
    <source>
        <dbReference type="Proteomes" id="UP000012040"/>
    </source>
</evidence>
<accession>M4VFA2</accession>
<dbReference type="PROSITE" id="PS50005">
    <property type="entry name" value="TPR"/>
    <property type="match status" value="2"/>
</dbReference>
<reference evidence="5 6" key="1">
    <citation type="journal article" date="2013" name="ISME J.">
        <title>By their genes ye shall know them: genomic signatures of predatory bacteria.</title>
        <authorList>
            <person name="Pasternak Z."/>
            <person name="Pietrokovski S."/>
            <person name="Rotem O."/>
            <person name="Gophna U."/>
            <person name="Lurie-Weinberger M.N."/>
            <person name="Jurkevitch E."/>
        </authorList>
    </citation>
    <scope>NUCLEOTIDE SEQUENCE [LARGE SCALE GENOMIC DNA]</scope>
    <source>
        <strain evidence="5 6">JSS</strain>
    </source>
</reference>
<evidence type="ECO:0000313" key="5">
    <source>
        <dbReference type="EMBL" id="AGH96731.1"/>
    </source>
</evidence>
<dbReference type="OrthoDB" id="5290396at2"/>
<dbReference type="HOGENOM" id="CLU_003728_9_1_7"/>
<dbReference type="eggNOG" id="COG3063">
    <property type="taxonomic scope" value="Bacteria"/>
</dbReference>
<keyword evidence="4" id="KW-0732">Signal</keyword>
<dbReference type="Proteomes" id="UP000012040">
    <property type="component" value="Chromosome"/>
</dbReference>
<sequence>MRLLFLLSLALVLIGSGCATTREHQKETAALHLQIATAHIKSQNYPMALKELLQAEENDPTNPVVQANLGLVYFMRERYELSEKHYKNAIQLQPNFTEAKNNLARSYIELGKLNLAEPILKDVLSDLTFVNYLSAHANYGLLEFKRQNYQQAIFHFRKVLEKDRENCFSQVYLGRSYLEQKNISLAVTQLERSIPFCSQAESDEAHYYSAIALYRDGQKDKARYRFEELIKLFPNGANYEKAQKMLTIVKKETL</sequence>
<dbReference type="PANTHER" id="PTHR45586">
    <property type="entry name" value="TPR REPEAT-CONTAINING PROTEIN PA4667"/>
    <property type="match status" value="1"/>
</dbReference>
<proteinExistence type="predicted"/>
<dbReference type="InterPro" id="IPR011990">
    <property type="entry name" value="TPR-like_helical_dom_sf"/>
</dbReference>
<gene>
    <name evidence="5" type="ORF">A11Q_2515</name>
</gene>
<feature type="chain" id="PRO_5004060263" evidence="4">
    <location>
        <begin position="22"/>
        <end position="254"/>
    </location>
</feature>
<keyword evidence="1" id="KW-0677">Repeat</keyword>
<evidence type="ECO:0000256" key="3">
    <source>
        <dbReference type="PROSITE-ProRule" id="PRU00339"/>
    </source>
</evidence>
<dbReference type="SUPFAM" id="SSF81901">
    <property type="entry name" value="HCP-like"/>
    <property type="match status" value="1"/>
</dbReference>
<dbReference type="PATRIC" id="fig|1184267.3.peg.2542"/>
<keyword evidence="6" id="KW-1185">Reference proteome</keyword>
<dbReference type="RefSeq" id="WP_015471221.1">
    <property type="nucleotide sequence ID" value="NC_020813.1"/>
</dbReference>
<dbReference type="PROSITE" id="PS51257">
    <property type="entry name" value="PROKAR_LIPOPROTEIN"/>
    <property type="match status" value="1"/>
</dbReference>
<dbReference type="Pfam" id="PF13374">
    <property type="entry name" value="TPR_10"/>
    <property type="match status" value="1"/>
</dbReference>
<dbReference type="PANTHER" id="PTHR45586:SF1">
    <property type="entry name" value="LIPOPOLYSACCHARIDE ASSEMBLY PROTEIN B"/>
    <property type="match status" value="1"/>
</dbReference>
<feature type="repeat" description="TPR" evidence="3">
    <location>
        <begin position="63"/>
        <end position="96"/>
    </location>
</feature>
<dbReference type="KEGG" id="bex:A11Q_2515"/>
<dbReference type="SMART" id="SM00028">
    <property type="entry name" value="TPR"/>
    <property type="match status" value="5"/>
</dbReference>